<gene>
    <name evidence="2" type="ORF">SAMN05421736_101678</name>
</gene>
<dbReference type="STRING" id="1503961.SAMN05421736_101678"/>
<keyword evidence="3" id="KW-1185">Reference proteome</keyword>
<sequence length="68" mass="7712">MLRPIIILCVVISIITFIAFSDLFYMLTPLGVLFPTVAVGLISSTIIILLYLILFELKKIREELSRRG</sequence>
<keyword evidence="1" id="KW-1133">Transmembrane helix</keyword>
<keyword evidence="1" id="KW-0472">Membrane</keyword>
<accession>A0A1H3I0U6</accession>
<evidence type="ECO:0000313" key="3">
    <source>
        <dbReference type="Proteomes" id="UP000198935"/>
    </source>
</evidence>
<dbReference type="AlphaFoldDB" id="A0A1H3I0U6"/>
<dbReference type="EMBL" id="FNPI01000001">
    <property type="protein sequence ID" value="SDY21346.1"/>
    <property type="molecule type" value="Genomic_DNA"/>
</dbReference>
<evidence type="ECO:0000313" key="2">
    <source>
        <dbReference type="EMBL" id="SDY21346.1"/>
    </source>
</evidence>
<keyword evidence="1" id="KW-0812">Transmembrane</keyword>
<name>A0A1H3I0U6_9BACI</name>
<reference evidence="3" key="1">
    <citation type="submission" date="2016-10" db="EMBL/GenBank/DDBJ databases">
        <authorList>
            <person name="Varghese N."/>
            <person name="Submissions S."/>
        </authorList>
    </citation>
    <scope>NUCLEOTIDE SEQUENCE [LARGE SCALE GENOMIC DNA]</scope>
    <source>
        <strain evidence="3">SP</strain>
    </source>
</reference>
<feature type="transmembrane region" description="Helical" evidence="1">
    <location>
        <begin position="33"/>
        <end position="57"/>
    </location>
</feature>
<evidence type="ECO:0000256" key="1">
    <source>
        <dbReference type="SAM" id="Phobius"/>
    </source>
</evidence>
<organism evidence="2 3">
    <name type="scientific">Evansella caseinilytica</name>
    <dbReference type="NCBI Taxonomy" id="1503961"/>
    <lineage>
        <taxon>Bacteria</taxon>
        <taxon>Bacillati</taxon>
        <taxon>Bacillota</taxon>
        <taxon>Bacilli</taxon>
        <taxon>Bacillales</taxon>
        <taxon>Bacillaceae</taxon>
        <taxon>Evansella</taxon>
    </lineage>
</organism>
<proteinExistence type="predicted"/>
<dbReference type="Proteomes" id="UP000198935">
    <property type="component" value="Unassembled WGS sequence"/>
</dbReference>
<feature type="transmembrane region" description="Helical" evidence="1">
    <location>
        <begin position="5"/>
        <end position="27"/>
    </location>
</feature>
<protein>
    <submittedName>
        <fullName evidence="2">Uncharacterized protein</fullName>
    </submittedName>
</protein>